<name>C6T5T6_SOYBN</name>
<feature type="region of interest" description="Disordered" evidence="1">
    <location>
        <begin position="126"/>
        <end position="169"/>
    </location>
</feature>
<dbReference type="RefSeq" id="NP_001235464.2">
    <property type="nucleotide sequence ID" value="NM_001248535.2"/>
</dbReference>
<dbReference type="KEGG" id="gmx:100527906"/>
<dbReference type="OrthoDB" id="405996at2759"/>
<proteinExistence type="evidence at transcript level"/>
<reference evidence="2" key="1">
    <citation type="submission" date="2009-08" db="EMBL/GenBank/DDBJ databases">
        <authorList>
            <person name="Cheung F."/>
            <person name="Xiao Y."/>
            <person name="Chan A."/>
            <person name="Moskal W."/>
            <person name="Town C.D."/>
        </authorList>
    </citation>
    <scope>NUCLEOTIDE SEQUENCE</scope>
</reference>
<feature type="compositionally biased region" description="Basic and acidic residues" evidence="1">
    <location>
        <begin position="140"/>
        <end position="163"/>
    </location>
</feature>
<accession>C6T5T6</accession>
<feature type="region of interest" description="Disordered" evidence="1">
    <location>
        <begin position="1"/>
        <end position="48"/>
    </location>
</feature>
<dbReference type="GeneID" id="100527906"/>
<evidence type="ECO:0000313" key="2">
    <source>
        <dbReference type="EMBL" id="ACU17118.1"/>
    </source>
</evidence>
<evidence type="ECO:0000256" key="1">
    <source>
        <dbReference type="SAM" id="MobiDB-lite"/>
    </source>
</evidence>
<sequence>MSTPNPKLENFSKLGLQDQSEGSNTFFESSPEISTSSGTESDMSFSRYTPSMPHKQLFGDIQRERFFHSDHISYSGHGDSFCSSNFIDLDWLSSSGNSCEEEPFERLPITNSSIARLSSKNVINGVITGGDTPSTSDLDSNTKGREQTGSELSKRDARPKVLEEFPDTL</sequence>
<protein>
    <submittedName>
        <fullName evidence="2">Uncharacterized protein</fullName>
    </submittedName>
</protein>
<feature type="compositionally biased region" description="Polar residues" evidence="1">
    <location>
        <begin position="17"/>
        <end position="48"/>
    </location>
</feature>
<dbReference type="EMBL" id="BT092800">
    <property type="protein sequence ID" value="ACU17118.1"/>
    <property type="molecule type" value="mRNA"/>
</dbReference>
<dbReference type="AlphaFoldDB" id="C6T5T6"/>
<organism evidence="2">
    <name type="scientific">Glycine max</name>
    <name type="common">Soybean</name>
    <name type="synonym">Glycine hispida</name>
    <dbReference type="NCBI Taxonomy" id="3847"/>
    <lineage>
        <taxon>Eukaryota</taxon>
        <taxon>Viridiplantae</taxon>
        <taxon>Streptophyta</taxon>
        <taxon>Embryophyta</taxon>
        <taxon>Tracheophyta</taxon>
        <taxon>Spermatophyta</taxon>
        <taxon>Magnoliopsida</taxon>
        <taxon>eudicotyledons</taxon>
        <taxon>Gunneridae</taxon>
        <taxon>Pentapetalae</taxon>
        <taxon>rosids</taxon>
        <taxon>fabids</taxon>
        <taxon>Fabales</taxon>
        <taxon>Fabaceae</taxon>
        <taxon>Papilionoideae</taxon>
        <taxon>50 kb inversion clade</taxon>
        <taxon>NPAAA clade</taxon>
        <taxon>indigoferoid/millettioid clade</taxon>
        <taxon>Phaseoleae</taxon>
        <taxon>Glycine</taxon>
        <taxon>Glycine subgen. Soja</taxon>
    </lineage>
</organism>